<comment type="similarity">
    <text evidence="1">Belongs to the glycosyltransferase 25 family.</text>
</comment>
<dbReference type="PANTHER" id="PTHR10730:SF53">
    <property type="entry name" value="GLYCOSYLTRANSFERASE 25 FAMILY MEMBER"/>
    <property type="match status" value="1"/>
</dbReference>
<dbReference type="Proteomes" id="UP000747542">
    <property type="component" value="Unassembled WGS sequence"/>
</dbReference>
<keyword evidence="2" id="KW-0328">Glycosyltransferase</keyword>
<evidence type="ECO:0000256" key="4">
    <source>
        <dbReference type="SAM" id="SignalP"/>
    </source>
</evidence>
<dbReference type="Pfam" id="PF01755">
    <property type="entry name" value="Glyco_transf_25"/>
    <property type="match status" value="1"/>
</dbReference>
<dbReference type="CDD" id="cd06532">
    <property type="entry name" value="Glyco_transf_25"/>
    <property type="match status" value="1"/>
</dbReference>
<dbReference type="EMBL" id="JAHLQT010007499">
    <property type="protein sequence ID" value="KAG7174641.1"/>
    <property type="molecule type" value="Genomic_DNA"/>
</dbReference>
<evidence type="ECO:0000256" key="3">
    <source>
        <dbReference type="ARBA" id="ARBA00022679"/>
    </source>
</evidence>
<dbReference type="InterPro" id="IPR029044">
    <property type="entry name" value="Nucleotide-diphossugar_trans"/>
</dbReference>
<evidence type="ECO:0000256" key="2">
    <source>
        <dbReference type="ARBA" id="ARBA00022676"/>
    </source>
</evidence>
<feature type="signal peptide" evidence="4">
    <location>
        <begin position="1"/>
        <end position="25"/>
    </location>
</feature>
<keyword evidence="4" id="KW-0732">Signal</keyword>
<dbReference type="InterPro" id="IPR002654">
    <property type="entry name" value="Glyco_trans_25"/>
</dbReference>
<dbReference type="PANTHER" id="PTHR10730">
    <property type="entry name" value="PROCOLLAGEN-LYSINE,2-OXOGLUTARATE 5-DIOXYGENASE/GLYCOSYLTRANSFERASE 25 FAMILY MEMBER"/>
    <property type="match status" value="1"/>
</dbReference>
<evidence type="ECO:0000313" key="7">
    <source>
        <dbReference type="Proteomes" id="UP000747542"/>
    </source>
</evidence>
<dbReference type="SUPFAM" id="SSF53448">
    <property type="entry name" value="Nucleotide-diphospho-sugar transferases"/>
    <property type="match status" value="1"/>
</dbReference>
<keyword evidence="3" id="KW-0808">Transferase</keyword>
<keyword evidence="7" id="KW-1185">Reference proteome</keyword>
<proteinExistence type="inferred from homology"/>
<name>A0A8J5N7J9_HOMAM</name>
<dbReference type="AlphaFoldDB" id="A0A8J5N7J9"/>
<protein>
    <submittedName>
        <fullName evidence="6">Glycosyltransferase 25 family member-like</fullName>
    </submittedName>
</protein>
<feature type="domain" description="Glycosyl transferase family 25" evidence="5">
    <location>
        <begin position="328"/>
        <end position="453"/>
    </location>
</feature>
<evidence type="ECO:0000259" key="5">
    <source>
        <dbReference type="Pfam" id="PF01755"/>
    </source>
</evidence>
<evidence type="ECO:0000256" key="1">
    <source>
        <dbReference type="ARBA" id="ARBA00006721"/>
    </source>
</evidence>
<reference evidence="6" key="1">
    <citation type="journal article" date="2021" name="Sci. Adv.">
        <title>The American lobster genome reveals insights on longevity, neural, and immune adaptations.</title>
        <authorList>
            <person name="Polinski J.M."/>
            <person name="Zimin A.V."/>
            <person name="Clark K.F."/>
            <person name="Kohn A.B."/>
            <person name="Sadowski N."/>
            <person name="Timp W."/>
            <person name="Ptitsyn A."/>
            <person name="Khanna P."/>
            <person name="Romanova D.Y."/>
            <person name="Williams P."/>
            <person name="Greenwood S.J."/>
            <person name="Moroz L.L."/>
            <person name="Walt D.R."/>
            <person name="Bodnar A.G."/>
        </authorList>
    </citation>
    <scope>NUCLEOTIDE SEQUENCE</scope>
    <source>
        <strain evidence="6">GMGI-L3</strain>
    </source>
</reference>
<sequence length="541" mass="63230">MVQFSALLRAIYAIFLLTSDIRVQGAVNQNEMKEPTITVVLLARNKEHTLPHFLTLFERLEYPKKRMALYIRSDHNIDKTIAILEDWLKYNKHRYNLCDIKLDKLTQHYPGDSKGTEWSDDRFNNIIQMKEEAMSLARHIWSDYIWFLDMDVFLTKSNILQLLISEHKAIVGPMLNSLATYSNYWGGMTADYWYTRSEDYIPILERKQKGCFAVPMVHSCVLVDLSRVVSDKLTFTSKNVSDYNGPNDDIITLAISAKKAEVDMYVCNTEIYGFIPPPLDDDQHLEVDYKQLLSIKLEVLVQHEPLPVSTQLAKYVPPLPKKDKAGFDQIYLISLVRRPERRERMKHCFDELGLDVKTFDAVDGKKLNDSYLRQLGVKQMTTYKDPWSKRDMTFGEIGCFLSHYFIWEDIVRNGYEKVLLFEDDIRFEPYFREKVKHMIYHANRLVDWDLIYLGRKKMKNSDEPWTDWMEKFPVRNLNAYSVAPLYVFPTHYTGEEGYISDTEESSIIQDVESAPPTMDSNLEGKGLELEVEFNGLAKDEL</sequence>
<dbReference type="GO" id="GO:0050211">
    <property type="term" value="F:procollagen galactosyltransferase activity"/>
    <property type="evidence" value="ECO:0007669"/>
    <property type="project" value="TreeGrafter"/>
</dbReference>
<dbReference type="InterPro" id="IPR050757">
    <property type="entry name" value="Collagen_mod_GT25"/>
</dbReference>
<organism evidence="6 7">
    <name type="scientific">Homarus americanus</name>
    <name type="common">American lobster</name>
    <dbReference type="NCBI Taxonomy" id="6706"/>
    <lineage>
        <taxon>Eukaryota</taxon>
        <taxon>Metazoa</taxon>
        <taxon>Ecdysozoa</taxon>
        <taxon>Arthropoda</taxon>
        <taxon>Crustacea</taxon>
        <taxon>Multicrustacea</taxon>
        <taxon>Malacostraca</taxon>
        <taxon>Eumalacostraca</taxon>
        <taxon>Eucarida</taxon>
        <taxon>Decapoda</taxon>
        <taxon>Pleocyemata</taxon>
        <taxon>Astacidea</taxon>
        <taxon>Nephropoidea</taxon>
        <taxon>Nephropidae</taxon>
        <taxon>Homarus</taxon>
    </lineage>
</organism>
<comment type="caution">
    <text evidence="6">The sequence shown here is derived from an EMBL/GenBank/DDBJ whole genome shotgun (WGS) entry which is preliminary data.</text>
</comment>
<accession>A0A8J5N7J9</accession>
<dbReference type="Gene3D" id="3.90.550.10">
    <property type="entry name" value="Spore Coat Polysaccharide Biosynthesis Protein SpsA, Chain A"/>
    <property type="match status" value="1"/>
</dbReference>
<gene>
    <name evidence="6" type="primary">Glt25-L</name>
    <name evidence="6" type="ORF">Hamer_G015776</name>
</gene>
<feature type="chain" id="PRO_5035229474" evidence="4">
    <location>
        <begin position="26"/>
        <end position="541"/>
    </location>
</feature>
<evidence type="ECO:0000313" key="6">
    <source>
        <dbReference type="EMBL" id="KAG7174641.1"/>
    </source>
</evidence>